<comment type="caution">
    <text evidence="9">The sequence shown here is derived from an EMBL/GenBank/DDBJ whole genome shotgun (WGS) entry which is preliminary data.</text>
</comment>
<dbReference type="Gene3D" id="3.30.360.10">
    <property type="entry name" value="Dihydrodipicolinate Reductase, domain 2"/>
    <property type="match status" value="1"/>
</dbReference>
<dbReference type="SUPFAM" id="SSF55347">
    <property type="entry name" value="Glyceraldehyde-3-phosphate dehydrogenase-like, C-terminal domain"/>
    <property type="match status" value="1"/>
</dbReference>
<reference evidence="9 10" key="1">
    <citation type="submission" date="2022-01" db="EMBL/GenBank/DDBJ databases">
        <title>Flavihumibacter sp. nov., isolated from sediment of a river.</title>
        <authorList>
            <person name="Liu H."/>
        </authorList>
    </citation>
    <scope>NUCLEOTIDE SEQUENCE [LARGE SCALE GENOMIC DNA]</scope>
    <source>
        <strain evidence="9 10">RY-1</strain>
    </source>
</reference>
<keyword evidence="5" id="KW-0560">Oxidoreductase</keyword>
<protein>
    <submittedName>
        <fullName evidence="9">Bi-domain-containing oxidoreductase</fullName>
    </submittedName>
</protein>
<comment type="similarity">
    <text evidence="2">Belongs to the zinc-containing alcohol dehydrogenase family.</text>
</comment>
<dbReference type="PANTHER" id="PTHR43350:SF19">
    <property type="entry name" value="D-GULOSIDE 3-DEHYDROGENASE"/>
    <property type="match status" value="1"/>
</dbReference>
<dbReference type="Pfam" id="PF22725">
    <property type="entry name" value="GFO_IDH_MocA_C3"/>
    <property type="match status" value="1"/>
</dbReference>
<evidence type="ECO:0000259" key="7">
    <source>
        <dbReference type="Pfam" id="PF01408"/>
    </source>
</evidence>
<keyword evidence="10" id="KW-1185">Reference proteome</keyword>
<dbReference type="SUPFAM" id="SSF50129">
    <property type="entry name" value="GroES-like"/>
    <property type="match status" value="1"/>
</dbReference>
<evidence type="ECO:0000256" key="1">
    <source>
        <dbReference type="ARBA" id="ARBA00001947"/>
    </source>
</evidence>
<evidence type="ECO:0000313" key="9">
    <source>
        <dbReference type="EMBL" id="MCF1714797.1"/>
    </source>
</evidence>
<name>A0ABS9BGU1_9BACT</name>
<evidence type="ECO:0000256" key="3">
    <source>
        <dbReference type="ARBA" id="ARBA00022723"/>
    </source>
</evidence>
<dbReference type="CDD" id="cd08255">
    <property type="entry name" value="2-desacetyl-2-hydroxyethyl_bacteriochlorophyllide_like"/>
    <property type="match status" value="1"/>
</dbReference>
<dbReference type="InterPro" id="IPR055170">
    <property type="entry name" value="GFO_IDH_MocA-like_dom"/>
</dbReference>
<evidence type="ECO:0000313" key="10">
    <source>
        <dbReference type="Proteomes" id="UP001200145"/>
    </source>
</evidence>
<dbReference type="Pfam" id="PF00107">
    <property type="entry name" value="ADH_zinc_N"/>
    <property type="match status" value="1"/>
</dbReference>
<dbReference type="Proteomes" id="UP001200145">
    <property type="component" value="Unassembled WGS sequence"/>
</dbReference>
<proteinExistence type="inferred from homology"/>
<organism evidence="9 10">
    <name type="scientific">Flavihumibacter fluminis</name>
    <dbReference type="NCBI Taxonomy" id="2909236"/>
    <lineage>
        <taxon>Bacteria</taxon>
        <taxon>Pseudomonadati</taxon>
        <taxon>Bacteroidota</taxon>
        <taxon>Chitinophagia</taxon>
        <taxon>Chitinophagales</taxon>
        <taxon>Chitinophagaceae</taxon>
        <taxon>Flavihumibacter</taxon>
    </lineage>
</organism>
<dbReference type="PANTHER" id="PTHR43350">
    <property type="entry name" value="NAD-DEPENDENT ALCOHOL DEHYDROGENASE"/>
    <property type="match status" value="1"/>
</dbReference>
<sequence>MKQVIQNFKTGELYVDEVPLPKLSSGMVLVENNFSLISAGTERSTVKVAQANLLNKARQRPDLVAQVLQNVKKEGWKATLEKVRTKLDSLKALGYSTSGTVLSSLDRNGSFQTGDRVACAGLDYASHAEIIAVPQNLVAKVPDNVSSEEASFTTLGAIALQGVRQAEPRLGEKVCVIGLGLLGQITGQLLKANGCTVFGIDLSDSFVKMANEYSADLALNRNDPNLIAACENFTNGQGFDSIIITAATQSSDPIELSTELCRKKGRIVVVGAVKMDVPRDPHFYRKELELRISCSYGPGRYDTNYEENGHDYPFAYVRWTEQRNMVAFLELLSRKLINLQPLITHVFDIDEAEQAYDIILGKVKEPHIGILLKYAPNTTKHATRVELKKNPLATVNTGFIGAGSFAQSYLIPNVKSAGGSLDGVVTSRGITAKNVANKFGFNFCSSDLQDVLTKDSINTVFIATPHSSHAGLTIKALQAGKHVYVEKPLAMNDDQLADVVEAMKKSDKTLMVGFNRRFAEVSKRIKAEMANSGEPMVVNIRVNGGHIPKDHWIQQPEIGGGRIIGEICHFIDLMQYFTDAEPIKVYADCISTQNAAITPADNISIVVKFSDGSVGNLTYLANGDKGMPKELIEVFCAGKIGVINDFRDGLLYKAGKEIKLKSPGKGHKEEVHGFIESLQKGSGSPISFRSICLTTLTTFRILDSLATGLPQNIEFNEQ</sequence>
<dbReference type="SUPFAM" id="SSF51735">
    <property type="entry name" value="NAD(P)-binding Rossmann-fold domains"/>
    <property type="match status" value="2"/>
</dbReference>
<dbReference type="InterPro" id="IPR000683">
    <property type="entry name" value="Gfo/Idh/MocA-like_OxRdtase_N"/>
</dbReference>
<dbReference type="InterPro" id="IPR011032">
    <property type="entry name" value="GroES-like_sf"/>
</dbReference>
<comment type="cofactor">
    <cofactor evidence="1">
        <name>Zn(2+)</name>
        <dbReference type="ChEBI" id="CHEBI:29105"/>
    </cofactor>
</comment>
<accession>A0ABS9BGU1</accession>
<feature type="domain" description="Gfo/Idh/MocA-like oxidoreductase N-terminal" evidence="7">
    <location>
        <begin position="396"/>
        <end position="514"/>
    </location>
</feature>
<evidence type="ECO:0000259" key="6">
    <source>
        <dbReference type="Pfam" id="PF00107"/>
    </source>
</evidence>
<evidence type="ECO:0000256" key="5">
    <source>
        <dbReference type="ARBA" id="ARBA00023002"/>
    </source>
</evidence>
<feature type="domain" description="GFO/IDH/MocA-like oxidoreductase" evidence="8">
    <location>
        <begin position="533"/>
        <end position="621"/>
    </location>
</feature>
<dbReference type="InterPro" id="IPR036291">
    <property type="entry name" value="NAD(P)-bd_dom_sf"/>
</dbReference>
<keyword evidence="4" id="KW-0862">Zinc</keyword>
<dbReference type="Gene3D" id="3.40.50.720">
    <property type="entry name" value="NAD(P)-binding Rossmann-like Domain"/>
    <property type="match status" value="2"/>
</dbReference>
<gene>
    <name evidence="9" type="ORF">L0U88_09185</name>
</gene>
<dbReference type="Gene3D" id="3.90.180.10">
    <property type="entry name" value="Medium-chain alcohol dehydrogenases, catalytic domain"/>
    <property type="match status" value="1"/>
</dbReference>
<evidence type="ECO:0000256" key="2">
    <source>
        <dbReference type="ARBA" id="ARBA00008072"/>
    </source>
</evidence>
<dbReference type="Pfam" id="PF01408">
    <property type="entry name" value="GFO_IDH_MocA"/>
    <property type="match status" value="1"/>
</dbReference>
<dbReference type="InterPro" id="IPR013149">
    <property type="entry name" value="ADH-like_C"/>
</dbReference>
<feature type="domain" description="Alcohol dehydrogenase-like C-terminal" evidence="6">
    <location>
        <begin position="182"/>
        <end position="301"/>
    </location>
</feature>
<dbReference type="RefSeq" id="WP_234865750.1">
    <property type="nucleotide sequence ID" value="NZ_JAKEVY010000002.1"/>
</dbReference>
<evidence type="ECO:0000256" key="4">
    <source>
        <dbReference type="ARBA" id="ARBA00022833"/>
    </source>
</evidence>
<evidence type="ECO:0000259" key="8">
    <source>
        <dbReference type="Pfam" id="PF22725"/>
    </source>
</evidence>
<keyword evidence="3" id="KW-0479">Metal-binding</keyword>
<dbReference type="EMBL" id="JAKEVY010000002">
    <property type="protein sequence ID" value="MCF1714797.1"/>
    <property type="molecule type" value="Genomic_DNA"/>
</dbReference>